<dbReference type="EMBL" id="CAKOGL010000007">
    <property type="protein sequence ID" value="CAH2088447.1"/>
    <property type="molecule type" value="Genomic_DNA"/>
</dbReference>
<dbReference type="InterPro" id="IPR045249">
    <property type="entry name" value="HARBI1-like"/>
</dbReference>
<proteinExistence type="inferred from homology"/>
<evidence type="ECO:0000256" key="6">
    <source>
        <dbReference type="ARBA" id="ARBA00022801"/>
    </source>
</evidence>
<dbReference type="Proteomes" id="UP001153954">
    <property type="component" value="Unassembled WGS sequence"/>
</dbReference>
<dbReference type="Pfam" id="PF13359">
    <property type="entry name" value="DDE_Tnp_4"/>
    <property type="match status" value="1"/>
</dbReference>
<dbReference type="GO" id="GO:0005634">
    <property type="term" value="C:nucleus"/>
    <property type="evidence" value="ECO:0007669"/>
    <property type="project" value="UniProtKB-SubCell"/>
</dbReference>
<dbReference type="AlphaFoldDB" id="A0AAU9TSH2"/>
<evidence type="ECO:0000256" key="5">
    <source>
        <dbReference type="ARBA" id="ARBA00022723"/>
    </source>
</evidence>
<evidence type="ECO:0000256" key="1">
    <source>
        <dbReference type="ARBA" id="ARBA00001968"/>
    </source>
</evidence>
<evidence type="ECO:0000256" key="3">
    <source>
        <dbReference type="ARBA" id="ARBA00006958"/>
    </source>
</evidence>
<evidence type="ECO:0000313" key="9">
    <source>
        <dbReference type="EMBL" id="CAH2088447.1"/>
    </source>
</evidence>
<keyword evidence="10" id="KW-1185">Reference proteome</keyword>
<dbReference type="PANTHER" id="PTHR22930:SF289">
    <property type="entry name" value="DDE TNP4 DOMAIN-CONTAINING PROTEIN-RELATED"/>
    <property type="match status" value="1"/>
</dbReference>
<name>A0AAU9TSH2_EUPED</name>
<evidence type="ECO:0000256" key="4">
    <source>
        <dbReference type="ARBA" id="ARBA00022722"/>
    </source>
</evidence>
<evidence type="ECO:0000256" key="7">
    <source>
        <dbReference type="ARBA" id="ARBA00023242"/>
    </source>
</evidence>
<accession>A0AAU9TSH2</accession>
<dbReference type="InterPro" id="IPR027806">
    <property type="entry name" value="HARBI1_dom"/>
</dbReference>
<reference evidence="9" key="1">
    <citation type="submission" date="2022-03" db="EMBL/GenBank/DDBJ databases">
        <authorList>
            <person name="Tunstrom K."/>
        </authorList>
    </citation>
    <scope>NUCLEOTIDE SEQUENCE</scope>
</reference>
<organism evidence="9 10">
    <name type="scientific">Euphydryas editha</name>
    <name type="common">Edith's checkerspot</name>
    <dbReference type="NCBI Taxonomy" id="104508"/>
    <lineage>
        <taxon>Eukaryota</taxon>
        <taxon>Metazoa</taxon>
        <taxon>Ecdysozoa</taxon>
        <taxon>Arthropoda</taxon>
        <taxon>Hexapoda</taxon>
        <taxon>Insecta</taxon>
        <taxon>Pterygota</taxon>
        <taxon>Neoptera</taxon>
        <taxon>Endopterygota</taxon>
        <taxon>Lepidoptera</taxon>
        <taxon>Glossata</taxon>
        <taxon>Ditrysia</taxon>
        <taxon>Papilionoidea</taxon>
        <taxon>Nymphalidae</taxon>
        <taxon>Nymphalinae</taxon>
        <taxon>Euphydryas</taxon>
    </lineage>
</organism>
<dbReference type="PANTHER" id="PTHR22930">
    <property type="match status" value="1"/>
</dbReference>
<keyword evidence="5" id="KW-0479">Metal-binding</keyword>
<evidence type="ECO:0000313" key="10">
    <source>
        <dbReference type="Proteomes" id="UP001153954"/>
    </source>
</evidence>
<comment type="caution">
    <text evidence="9">The sequence shown here is derived from an EMBL/GenBank/DDBJ whole genome shotgun (WGS) entry which is preliminary data.</text>
</comment>
<feature type="domain" description="DDE Tnp4" evidence="8">
    <location>
        <begin position="168"/>
        <end position="318"/>
    </location>
</feature>
<comment type="cofactor">
    <cofactor evidence="1">
        <name>a divalent metal cation</name>
        <dbReference type="ChEBI" id="CHEBI:60240"/>
    </cofactor>
</comment>
<dbReference type="GO" id="GO:0046872">
    <property type="term" value="F:metal ion binding"/>
    <property type="evidence" value="ECO:0007669"/>
    <property type="project" value="UniProtKB-KW"/>
</dbReference>
<evidence type="ECO:0000259" key="8">
    <source>
        <dbReference type="Pfam" id="PF13359"/>
    </source>
</evidence>
<keyword evidence="7" id="KW-0539">Nucleus</keyword>
<sequence length="370" mass="41885">MESLEEIEAVFAVFDDLDNNILEEIEVPEPRNPKVYFRDVDPFRDYSEDSFKMRFRFSKNIVLNVILPKINDSLQSETQRGLLISPICQLLTALRFYATGSFQIVCGDIMHNSQSTVCYIVRRVSRALASLMQDFIEFPQNLRKTKDSFEKLGCIGRAPGLENIVGAIDCTHIKITKPRGIIHTEQYRNRKGYFSLNLQVVGGPNLMIHDIVVRWAGSTHDSRIFRNSRLNIKLNNNEIDGVLLADGGYPCTRYLLTPISNPSTPQEERYNKVQIKSRNSVERLFGVCKRRFPCLQIGLATKLSTTANIIVACAVLHNIAVEYNDTIEVEDDVVDVIPNNNAQPSNSTRTTGTGDGLVLRANIIARYYTF</sequence>
<dbReference type="GO" id="GO:0004518">
    <property type="term" value="F:nuclease activity"/>
    <property type="evidence" value="ECO:0007669"/>
    <property type="project" value="UniProtKB-KW"/>
</dbReference>
<comment type="subcellular location">
    <subcellularLocation>
        <location evidence="2">Nucleus</location>
    </subcellularLocation>
</comment>
<evidence type="ECO:0000256" key="2">
    <source>
        <dbReference type="ARBA" id="ARBA00004123"/>
    </source>
</evidence>
<keyword evidence="6" id="KW-0378">Hydrolase</keyword>
<protein>
    <recommendedName>
        <fullName evidence="8">DDE Tnp4 domain-containing protein</fullName>
    </recommendedName>
</protein>
<keyword evidence="4" id="KW-0540">Nuclease</keyword>
<dbReference type="GO" id="GO:0016787">
    <property type="term" value="F:hydrolase activity"/>
    <property type="evidence" value="ECO:0007669"/>
    <property type="project" value="UniProtKB-KW"/>
</dbReference>
<comment type="similarity">
    <text evidence="3">Belongs to the HARBI1 family.</text>
</comment>
<gene>
    <name evidence="9" type="ORF">EEDITHA_LOCUS4605</name>
</gene>